<name>A0A1G6W6G3_9SPHI</name>
<comment type="similarity">
    <text evidence="9">Belongs to the 'phage' integrase family. XerC subfamily.</text>
</comment>
<dbReference type="GO" id="GO:0005737">
    <property type="term" value="C:cytoplasm"/>
    <property type="evidence" value="ECO:0007669"/>
    <property type="project" value="UniProtKB-SubCell"/>
</dbReference>
<sequence>MFLARFIQYIKFEKRYSPHTVSAYESDLDQFTRFLNNPGNATVAPEPIITHPDQISYHDIRNWMVELIDQKLTARSVNRKMATLRKYFKFLLQEGVITQNPTSKIRSQKIPKHLPVVVEGESLAKMLDDDKIFSDDFPGLRDKLVVEMLFGTGMRLAELLGLKDSDINDYEGTLKVLGKRNKERIIPINTELRILLGRYSELKKSENFHNNSLTLIVTNKGADAYPKLIYLIVQKYLSNISTQNKRSPHVLRHTFATSLLNNGADLNSIKELLGHANLSATQIYTHNSVERLKSIYKQAHPKA</sequence>
<keyword evidence="2 9" id="KW-0963">Cytoplasm</keyword>
<evidence type="ECO:0000256" key="8">
    <source>
        <dbReference type="ARBA" id="ARBA00023306"/>
    </source>
</evidence>
<evidence type="ECO:0000256" key="7">
    <source>
        <dbReference type="ARBA" id="ARBA00023172"/>
    </source>
</evidence>
<dbReference type="PANTHER" id="PTHR30349:SF77">
    <property type="entry name" value="TYROSINE RECOMBINASE XERC"/>
    <property type="match status" value="1"/>
</dbReference>
<keyword evidence="13" id="KW-1185">Reference proteome</keyword>
<organism evidence="12 13">
    <name type="scientific">Mucilaginibacter pineti</name>
    <dbReference type="NCBI Taxonomy" id="1391627"/>
    <lineage>
        <taxon>Bacteria</taxon>
        <taxon>Pseudomonadati</taxon>
        <taxon>Bacteroidota</taxon>
        <taxon>Sphingobacteriia</taxon>
        <taxon>Sphingobacteriales</taxon>
        <taxon>Sphingobacteriaceae</taxon>
        <taxon>Mucilaginibacter</taxon>
    </lineage>
</organism>
<evidence type="ECO:0000256" key="4">
    <source>
        <dbReference type="ARBA" id="ARBA00022829"/>
    </source>
</evidence>
<evidence type="ECO:0000256" key="9">
    <source>
        <dbReference type="HAMAP-Rule" id="MF_01808"/>
    </source>
</evidence>
<dbReference type="GO" id="GO:0051301">
    <property type="term" value="P:cell division"/>
    <property type="evidence" value="ECO:0007669"/>
    <property type="project" value="UniProtKB-KW"/>
</dbReference>
<dbReference type="InterPro" id="IPR004107">
    <property type="entry name" value="Integrase_SAM-like_N"/>
</dbReference>
<evidence type="ECO:0000259" key="11">
    <source>
        <dbReference type="PROSITE" id="PS51900"/>
    </source>
</evidence>
<dbReference type="GO" id="GO:0003677">
    <property type="term" value="F:DNA binding"/>
    <property type="evidence" value="ECO:0007669"/>
    <property type="project" value="UniProtKB-UniRule"/>
</dbReference>
<feature type="active site" description="O-(3'-phospho-DNA)-tyrosine intermediate" evidence="9">
    <location>
        <position position="284"/>
    </location>
</feature>
<feature type="active site" evidence="9">
    <location>
        <position position="155"/>
    </location>
</feature>
<dbReference type="InterPro" id="IPR044068">
    <property type="entry name" value="CB"/>
</dbReference>
<keyword evidence="5 9" id="KW-0229">DNA integration</keyword>
<dbReference type="GO" id="GO:0006313">
    <property type="term" value="P:DNA transposition"/>
    <property type="evidence" value="ECO:0007669"/>
    <property type="project" value="UniProtKB-UniRule"/>
</dbReference>
<dbReference type="AlphaFoldDB" id="A0A1G6W6G3"/>
<feature type="domain" description="Core-binding (CB)" evidence="11">
    <location>
        <begin position="1"/>
        <end position="92"/>
    </location>
</feature>
<dbReference type="Gene3D" id="1.10.150.130">
    <property type="match status" value="1"/>
</dbReference>
<dbReference type="PROSITE" id="PS51900">
    <property type="entry name" value="CB"/>
    <property type="match status" value="1"/>
</dbReference>
<dbReference type="GO" id="GO:0007059">
    <property type="term" value="P:chromosome segregation"/>
    <property type="evidence" value="ECO:0007669"/>
    <property type="project" value="UniProtKB-UniRule"/>
</dbReference>
<dbReference type="SUPFAM" id="SSF56349">
    <property type="entry name" value="DNA breaking-rejoining enzymes"/>
    <property type="match status" value="1"/>
</dbReference>
<keyword evidence="3 9" id="KW-0132">Cell division</keyword>
<keyword evidence="4 9" id="KW-0159">Chromosome partition</keyword>
<dbReference type="STRING" id="1391627.SAMN05216464_10272"/>
<protein>
    <recommendedName>
        <fullName evidence="9">Tyrosine recombinase XerC</fullName>
    </recommendedName>
</protein>
<proteinExistence type="inferred from homology"/>
<keyword evidence="8 9" id="KW-0131">Cell cycle</keyword>
<evidence type="ECO:0000256" key="3">
    <source>
        <dbReference type="ARBA" id="ARBA00022618"/>
    </source>
</evidence>
<dbReference type="Gene3D" id="1.10.443.10">
    <property type="entry name" value="Intergrase catalytic core"/>
    <property type="match status" value="1"/>
</dbReference>
<evidence type="ECO:0000313" key="13">
    <source>
        <dbReference type="Proteomes" id="UP000199072"/>
    </source>
</evidence>
<feature type="active site" evidence="9">
    <location>
        <position position="252"/>
    </location>
</feature>
<dbReference type="PROSITE" id="PS51898">
    <property type="entry name" value="TYR_RECOMBINASE"/>
    <property type="match status" value="1"/>
</dbReference>
<dbReference type="InterPro" id="IPR002104">
    <property type="entry name" value="Integrase_catalytic"/>
</dbReference>
<evidence type="ECO:0000256" key="1">
    <source>
        <dbReference type="ARBA" id="ARBA00004496"/>
    </source>
</evidence>
<accession>A0A1G6W6G3</accession>
<dbReference type="GO" id="GO:0009037">
    <property type="term" value="F:tyrosine-based site-specific recombinase activity"/>
    <property type="evidence" value="ECO:0007669"/>
    <property type="project" value="UniProtKB-UniRule"/>
</dbReference>
<dbReference type="EMBL" id="FNAI01000002">
    <property type="protein sequence ID" value="SDD61429.1"/>
    <property type="molecule type" value="Genomic_DNA"/>
</dbReference>
<dbReference type="InterPro" id="IPR013762">
    <property type="entry name" value="Integrase-like_cat_sf"/>
</dbReference>
<dbReference type="RefSeq" id="WP_091145344.1">
    <property type="nucleotide sequence ID" value="NZ_FNAI01000002.1"/>
</dbReference>
<comment type="subunit">
    <text evidence="9">Forms a cyclic heterotetrameric complex composed of two molecules of XerC and two molecules of XerD.</text>
</comment>
<gene>
    <name evidence="9" type="primary">xerC</name>
    <name evidence="12" type="ORF">SAMN05216464_10272</name>
</gene>
<dbReference type="OrthoDB" id="9801717at2"/>
<evidence type="ECO:0000256" key="5">
    <source>
        <dbReference type="ARBA" id="ARBA00022908"/>
    </source>
</evidence>
<dbReference type="Proteomes" id="UP000199072">
    <property type="component" value="Unassembled WGS sequence"/>
</dbReference>
<evidence type="ECO:0000259" key="10">
    <source>
        <dbReference type="PROSITE" id="PS51898"/>
    </source>
</evidence>
<evidence type="ECO:0000256" key="6">
    <source>
        <dbReference type="ARBA" id="ARBA00023125"/>
    </source>
</evidence>
<reference evidence="12 13" key="1">
    <citation type="submission" date="2016-10" db="EMBL/GenBank/DDBJ databases">
        <authorList>
            <person name="de Groot N.N."/>
        </authorList>
    </citation>
    <scope>NUCLEOTIDE SEQUENCE [LARGE SCALE GENOMIC DNA]</scope>
    <source>
        <strain evidence="12 13">47C3B</strain>
    </source>
</reference>
<evidence type="ECO:0000256" key="2">
    <source>
        <dbReference type="ARBA" id="ARBA00022490"/>
    </source>
</evidence>
<comment type="function">
    <text evidence="9">Site-specific tyrosine recombinase, which acts by catalyzing the cutting and rejoining of the recombining DNA molecules. The XerC-XerD complex is essential to convert dimers of the bacterial chromosome into monomers to permit their segregation at cell division. It also contributes to the segregational stability of plasmids.</text>
</comment>
<feature type="active site" evidence="9">
    <location>
        <position position="249"/>
    </location>
</feature>
<dbReference type="InterPro" id="IPR011010">
    <property type="entry name" value="DNA_brk_join_enz"/>
</dbReference>
<feature type="domain" description="Tyr recombinase" evidence="10">
    <location>
        <begin position="113"/>
        <end position="297"/>
    </location>
</feature>
<dbReference type="HAMAP" id="MF_01808">
    <property type="entry name" value="Recomb_XerC_XerD"/>
    <property type="match status" value="1"/>
</dbReference>
<dbReference type="InterPro" id="IPR050090">
    <property type="entry name" value="Tyrosine_recombinase_XerCD"/>
</dbReference>
<keyword evidence="6 9" id="KW-0238">DNA-binding</keyword>
<feature type="active site" evidence="9">
    <location>
        <position position="275"/>
    </location>
</feature>
<dbReference type="PANTHER" id="PTHR30349">
    <property type="entry name" value="PHAGE INTEGRASE-RELATED"/>
    <property type="match status" value="1"/>
</dbReference>
<comment type="subcellular location">
    <subcellularLocation>
        <location evidence="1 9">Cytoplasm</location>
    </subcellularLocation>
</comment>
<feature type="active site" evidence="9">
    <location>
        <position position="179"/>
    </location>
</feature>
<dbReference type="Pfam" id="PF02899">
    <property type="entry name" value="Phage_int_SAM_1"/>
    <property type="match status" value="1"/>
</dbReference>
<dbReference type="InterPro" id="IPR010998">
    <property type="entry name" value="Integrase_recombinase_N"/>
</dbReference>
<dbReference type="Pfam" id="PF00589">
    <property type="entry name" value="Phage_integrase"/>
    <property type="match status" value="1"/>
</dbReference>
<dbReference type="InterPro" id="IPR023009">
    <property type="entry name" value="Tyrosine_recombinase_XerC/XerD"/>
</dbReference>
<evidence type="ECO:0000313" key="12">
    <source>
        <dbReference type="EMBL" id="SDD61429.1"/>
    </source>
</evidence>
<keyword evidence="7 9" id="KW-0233">DNA recombination</keyword>